<dbReference type="InterPro" id="IPR050950">
    <property type="entry name" value="HTH-type_LysR_regulators"/>
</dbReference>
<dbReference type="PROSITE" id="PS50931">
    <property type="entry name" value="HTH_LYSR"/>
    <property type="match status" value="1"/>
</dbReference>
<dbReference type="Pfam" id="PF00126">
    <property type="entry name" value="HTH_1"/>
    <property type="match status" value="1"/>
</dbReference>
<dbReference type="InterPro" id="IPR000847">
    <property type="entry name" value="LysR_HTH_N"/>
</dbReference>
<keyword evidence="4" id="KW-0804">Transcription</keyword>
<dbReference type="SUPFAM" id="SSF46785">
    <property type="entry name" value="Winged helix' DNA-binding domain"/>
    <property type="match status" value="1"/>
</dbReference>
<sequence length="328" mass="35802">MAHIDRAFRSNIKLRHLQLLVALDEFRHLGRTAEFLSVSQPAISKVLAEVEKMLGMTLFTRSTRGTEPTPAGESLVRFARSVLAQYDVTRDEIEAVASGATGRVRVGSMGAALPVLLAHAVARLKERAPRATVLIEEGDLTHLLPRLRLSELDVVVGRLEPAYAAPDLMTEALYEEPMVAIVAAGHALARKPRPDWSDLSAHPLVVPPPWASLRVKIEQAFVRHGQALPADLIESSSYLAVTTFVSQRQAVGFVARSVGQQLQAEGRVHVLPMAVDLDLPPIGLMMLRDRRPAPGVTELMACLHEEGREIARAAKALKPPRSRKPVVA</sequence>
<evidence type="ECO:0000313" key="6">
    <source>
        <dbReference type="EMBL" id="CAG9166538.1"/>
    </source>
</evidence>
<dbReference type="PANTHER" id="PTHR30419:SF8">
    <property type="entry name" value="NITROGEN ASSIMILATION TRANSCRIPTIONAL ACTIVATOR-RELATED"/>
    <property type="match status" value="1"/>
</dbReference>
<dbReference type="Gene3D" id="1.10.10.10">
    <property type="entry name" value="Winged helix-like DNA-binding domain superfamily/Winged helix DNA-binding domain"/>
    <property type="match status" value="1"/>
</dbReference>
<dbReference type="Proteomes" id="UP000706525">
    <property type="component" value="Unassembled WGS sequence"/>
</dbReference>
<comment type="similarity">
    <text evidence="1">Belongs to the LysR transcriptional regulatory family.</text>
</comment>
<dbReference type="Pfam" id="PF03466">
    <property type="entry name" value="LysR_substrate"/>
    <property type="match status" value="1"/>
</dbReference>
<gene>
    <name evidence="6" type="primary">gbpR_2</name>
    <name evidence="6" type="ORF">LMG32289_01058</name>
</gene>
<reference evidence="6 7" key="1">
    <citation type="submission" date="2021-08" db="EMBL/GenBank/DDBJ databases">
        <authorList>
            <person name="Peeters C."/>
        </authorList>
    </citation>
    <scope>NUCLEOTIDE SEQUENCE [LARGE SCALE GENOMIC DNA]</scope>
    <source>
        <strain evidence="6 7">LMG 32289</strain>
    </source>
</reference>
<dbReference type="InterPro" id="IPR036390">
    <property type="entry name" value="WH_DNA-bd_sf"/>
</dbReference>
<dbReference type="PRINTS" id="PR00039">
    <property type="entry name" value="HTHLYSR"/>
</dbReference>
<feature type="domain" description="HTH lysR-type" evidence="5">
    <location>
        <begin position="12"/>
        <end position="69"/>
    </location>
</feature>
<evidence type="ECO:0000256" key="2">
    <source>
        <dbReference type="ARBA" id="ARBA00023015"/>
    </source>
</evidence>
<dbReference type="EMBL" id="CAJZAG010000002">
    <property type="protein sequence ID" value="CAG9166538.1"/>
    <property type="molecule type" value="Genomic_DNA"/>
</dbReference>
<dbReference type="InterPro" id="IPR005119">
    <property type="entry name" value="LysR_subst-bd"/>
</dbReference>
<accession>A0ABN7XZJ6</accession>
<proteinExistence type="inferred from homology"/>
<dbReference type="SUPFAM" id="SSF53850">
    <property type="entry name" value="Periplasmic binding protein-like II"/>
    <property type="match status" value="1"/>
</dbReference>
<keyword evidence="3" id="KW-0238">DNA-binding</keyword>
<evidence type="ECO:0000256" key="3">
    <source>
        <dbReference type="ARBA" id="ARBA00023125"/>
    </source>
</evidence>
<dbReference type="PANTHER" id="PTHR30419">
    <property type="entry name" value="HTH-TYPE TRANSCRIPTIONAL REGULATOR YBHD"/>
    <property type="match status" value="1"/>
</dbReference>
<keyword evidence="7" id="KW-1185">Reference proteome</keyword>
<organism evidence="6 7">
    <name type="scientific">Cupriavidus pampae</name>
    <dbReference type="NCBI Taxonomy" id="659251"/>
    <lineage>
        <taxon>Bacteria</taxon>
        <taxon>Pseudomonadati</taxon>
        <taxon>Pseudomonadota</taxon>
        <taxon>Betaproteobacteria</taxon>
        <taxon>Burkholderiales</taxon>
        <taxon>Burkholderiaceae</taxon>
        <taxon>Cupriavidus</taxon>
    </lineage>
</organism>
<name>A0ABN7XZJ6_9BURK</name>
<evidence type="ECO:0000256" key="4">
    <source>
        <dbReference type="ARBA" id="ARBA00023163"/>
    </source>
</evidence>
<dbReference type="RefSeq" id="WP_223982878.1">
    <property type="nucleotide sequence ID" value="NZ_CAJZAG010000002.1"/>
</dbReference>
<dbReference type="InterPro" id="IPR036388">
    <property type="entry name" value="WH-like_DNA-bd_sf"/>
</dbReference>
<evidence type="ECO:0000313" key="7">
    <source>
        <dbReference type="Proteomes" id="UP000706525"/>
    </source>
</evidence>
<protein>
    <submittedName>
        <fullName evidence="6">HTH-type transcriptional regulator GbpR</fullName>
    </submittedName>
</protein>
<dbReference type="Gene3D" id="3.40.190.10">
    <property type="entry name" value="Periplasmic binding protein-like II"/>
    <property type="match status" value="2"/>
</dbReference>
<keyword evidence="2" id="KW-0805">Transcription regulation</keyword>
<comment type="caution">
    <text evidence="6">The sequence shown here is derived from an EMBL/GenBank/DDBJ whole genome shotgun (WGS) entry which is preliminary data.</text>
</comment>
<evidence type="ECO:0000259" key="5">
    <source>
        <dbReference type="PROSITE" id="PS50931"/>
    </source>
</evidence>
<evidence type="ECO:0000256" key="1">
    <source>
        <dbReference type="ARBA" id="ARBA00009437"/>
    </source>
</evidence>